<dbReference type="SUPFAM" id="SSF49785">
    <property type="entry name" value="Galactose-binding domain-like"/>
    <property type="match status" value="1"/>
</dbReference>
<organism evidence="10 11">
    <name type="scientific">Phaedon cochleariae</name>
    <name type="common">Mustard beetle</name>
    <dbReference type="NCBI Taxonomy" id="80249"/>
    <lineage>
        <taxon>Eukaryota</taxon>
        <taxon>Metazoa</taxon>
        <taxon>Ecdysozoa</taxon>
        <taxon>Arthropoda</taxon>
        <taxon>Hexapoda</taxon>
        <taxon>Insecta</taxon>
        <taxon>Pterygota</taxon>
        <taxon>Neoptera</taxon>
        <taxon>Endopterygota</taxon>
        <taxon>Coleoptera</taxon>
        <taxon>Polyphaga</taxon>
        <taxon>Cucujiformia</taxon>
        <taxon>Chrysomeloidea</taxon>
        <taxon>Chrysomelidae</taxon>
        <taxon>Chrysomelinae</taxon>
        <taxon>Chrysomelini</taxon>
        <taxon>Phaedon</taxon>
    </lineage>
</organism>
<evidence type="ECO:0000256" key="5">
    <source>
        <dbReference type="RuleBase" id="RU000675"/>
    </source>
</evidence>
<evidence type="ECO:0000256" key="1">
    <source>
        <dbReference type="ARBA" id="ARBA00009809"/>
    </source>
</evidence>
<dbReference type="Pfam" id="PF01301">
    <property type="entry name" value="Glyco_hydro_35"/>
    <property type="match status" value="1"/>
</dbReference>
<evidence type="ECO:0000313" key="10">
    <source>
        <dbReference type="EMBL" id="CAH1154970.1"/>
    </source>
</evidence>
<dbReference type="Pfam" id="PF21467">
    <property type="entry name" value="BetaGal_gal-bd"/>
    <property type="match status" value="1"/>
</dbReference>
<dbReference type="InterPro" id="IPR001944">
    <property type="entry name" value="Glycoside_Hdrlase_35"/>
</dbReference>
<evidence type="ECO:0000256" key="6">
    <source>
        <dbReference type="RuleBase" id="RU003679"/>
    </source>
</evidence>
<evidence type="ECO:0000259" key="8">
    <source>
        <dbReference type="Pfam" id="PF21317"/>
    </source>
</evidence>
<gene>
    <name evidence="10" type="ORF">PHAECO_LOCUS5633</name>
</gene>
<dbReference type="InterPro" id="IPR031330">
    <property type="entry name" value="Gly_Hdrlase_35_cat"/>
</dbReference>
<evidence type="ECO:0000256" key="4">
    <source>
        <dbReference type="PIRSR" id="PIRSR006336-1"/>
    </source>
</evidence>
<dbReference type="GO" id="GO:0004565">
    <property type="term" value="F:beta-galactosidase activity"/>
    <property type="evidence" value="ECO:0007669"/>
    <property type="project" value="UniProtKB-EC"/>
</dbReference>
<evidence type="ECO:0000313" key="11">
    <source>
        <dbReference type="Proteomes" id="UP001153737"/>
    </source>
</evidence>
<comment type="catalytic activity">
    <reaction evidence="5">
        <text>Hydrolysis of terminal non-reducing beta-D-galactose residues in beta-D-galactosides.</text>
        <dbReference type="EC" id="3.2.1.23"/>
    </reaction>
</comment>
<dbReference type="Gene3D" id="2.60.120.260">
    <property type="entry name" value="Galactose-binding domain-like"/>
    <property type="match status" value="2"/>
</dbReference>
<dbReference type="InterPro" id="IPR048912">
    <property type="entry name" value="BetaGal1-like_ABD1"/>
</dbReference>
<dbReference type="PIRSF" id="PIRSF006336">
    <property type="entry name" value="B-gal"/>
    <property type="match status" value="1"/>
</dbReference>
<dbReference type="GO" id="GO:0005975">
    <property type="term" value="P:carbohydrate metabolic process"/>
    <property type="evidence" value="ECO:0007669"/>
    <property type="project" value="InterPro"/>
</dbReference>
<name>A0A9P0DLM4_PHACE</name>
<feature type="domain" description="Beta-galactosidase galactose-binding" evidence="9">
    <location>
        <begin position="561"/>
        <end position="620"/>
    </location>
</feature>
<keyword evidence="11" id="KW-1185">Reference proteome</keyword>
<dbReference type="PROSITE" id="PS01182">
    <property type="entry name" value="GLYCOSYL_HYDROL_F35"/>
    <property type="match status" value="1"/>
</dbReference>
<evidence type="ECO:0000259" key="9">
    <source>
        <dbReference type="Pfam" id="PF21467"/>
    </source>
</evidence>
<dbReference type="InterPro" id="IPR008979">
    <property type="entry name" value="Galactose-bd-like_sf"/>
</dbReference>
<feature type="domain" description="Glycoside hydrolase 35 catalytic" evidence="7">
    <location>
        <begin position="37"/>
        <end position="363"/>
    </location>
</feature>
<sequence length="645" mass="73675">MALAAASLLPILSTLTNYEYYTSAGINSGLTADKPNFYLNDKEIFIYSGAVHYFRVPRQYWRDRLRKLRAAGLNTVETYIPWNLHEPKSGVYDFGDGGNDMSDFLHLEEFLQIAKEEDLFAIIRSGPFICAEFEFGGFPSWLLRKENIEFRTSNSTYMNYVTGWFRVLMPILARFQFTNGGPVIMFQVENEYAVSGKHDLSYMKMLRDIMIDNGIQELLVTADNPIRKTYGTLPDLFLMTGNFDEDPKAQLDMLKEIQPNRPTMTMEFWSGWFDFWGGIHNNKTVDVFKYNYEQILKYPASVNIYMFHGGTNFGFLNGAGNLNYDDENSDYHSIVSSYEYISPLDETGDYTDKYWATKDLLEKYNPIKTQLPEVPPSPLKTAYASVKLEQEMFLFDMLKSITPVYSANVIPMEKLDINDGNGQSFGYIVYQKTGLTIPANAVLQIEGRVCDNFMVLVNGILVSPWLERSKDLHKVGTSMVKNSEIILSDKNLTEATLEIVVENWGRVNVGAYKQLKGLWQGGVKLDGEYLYDWTIYPLEFKSAWTNGLSNWKNALSDSIGPALYKGTLTINESPQDTFVYMKNWTKGIVIVNGFVLGRYARMGPIQTLYLPAPLLVEGNNTIIVFEHFKPASTVNFTRNHIYESF</sequence>
<dbReference type="Pfam" id="PF21317">
    <property type="entry name" value="BetaGal_ABD_1"/>
    <property type="match status" value="1"/>
</dbReference>
<evidence type="ECO:0000256" key="3">
    <source>
        <dbReference type="ARBA" id="ARBA00023295"/>
    </source>
</evidence>
<keyword evidence="2 5" id="KW-0378">Hydrolase</keyword>
<feature type="active site" description="Nucleophile" evidence="4">
    <location>
        <position position="267"/>
    </location>
</feature>
<reference evidence="10" key="2">
    <citation type="submission" date="2022-10" db="EMBL/GenBank/DDBJ databases">
        <authorList>
            <consortium name="ENA_rothamsted_submissions"/>
            <consortium name="culmorum"/>
            <person name="King R."/>
        </authorList>
    </citation>
    <scope>NUCLEOTIDE SEQUENCE</scope>
</reference>
<dbReference type="PANTHER" id="PTHR23421">
    <property type="entry name" value="BETA-GALACTOSIDASE RELATED"/>
    <property type="match status" value="1"/>
</dbReference>
<dbReference type="OrthoDB" id="1657402at2759"/>
<comment type="similarity">
    <text evidence="1 6">Belongs to the glycosyl hydrolase 35 family.</text>
</comment>
<feature type="active site" description="Proton donor" evidence="4">
    <location>
        <position position="191"/>
    </location>
</feature>
<reference evidence="10" key="1">
    <citation type="submission" date="2022-01" db="EMBL/GenBank/DDBJ databases">
        <authorList>
            <person name="King R."/>
        </authorList>
    </citation>
    <scope>NUCLEOTIDE SEQUENCE</scope>
</reference>
<dbReference type="SUPFAM" id="SSF51445">
    <property type="entry name" value="(Trans)glycosidases"/>
    <property type="match status" value="1"/>
</dbReference>
<keyword evidence="3 5" id="KW-0326">Glycosidase</keyword>
<dbReference type="InterPro" id="IPR017853">
    <property type="entry name" value="GH"/>
</dbReference>
<evidence type="ECO:0000256" key="2">
    <source>
        <dbReference type="ARBA" id="ARBA00022801"/>
    </source>
</evidence>
<dbReference type="Gene3D" id="3.20.20.80">
    <property type="entry name" value="Glycosidases"/>
    <property type="match status" value="1"/>
</dbReference>
<feature type="domain" description="Beta-galactosidase 1-like first all-beta" evidence="8">
    <location>
        <begin position="422"/>
        <end position="539"/>
    </location>
</feature>
<dbReference type="InterPro" id="IPR026283">
    <property type="entry name" value="B-gal_1-like"/>
</dbReference>
<dbReference type="PRINTS" id="PR00742">
    <property type="entry name" value="GLHYDRLASE35"/>
</dbReference>
<dbReference type="AlphaFoldDB" id="A0A9P0DLM4"/>
<dbReference type="EC" id="3.2.1.23" evidence="5"/>
<protein>
    <recommendedName>
        <fullName evidence="5">Beta-galactosidase</fullName>
        <ecNumber evidence="5">3.2.1.23</ecNumber>
    </recommendedName>
</protein>
<dbReference type="EMBL" id="OU896723">
    <property type="protein sequence ID" value="CAH1154970.1"/>
    <property type="molecule type" value="Genomic_DNA"/>
</dbReference>
<evidence type="ECO:0000259" key="7">
    <source>
        <dbReference type="Pfam" id="PF01301"/>
    </source>
</evidence>
<accession>A0A9P0DLM4</accession>
<proteinExistence type="inferred from homology"/>
<dbReference type="InterPro" id="IPR048913">
    <property type="entry name" value="BetaGal_gal-bd"/>
</dbReference>
<dbReference type="Proteomes" id="UP001153737">
    <property type="component" value="Chromosome 17"/>
</dbReference>
<dbReference type="FunFam" id="2.60.120.260:FF:000049">
    <property type="entry name" value="Beta-galactosidase"/>
    <property type="match status" value="1"/>
</dbReference>
<dbReference type="InterPro" id="IPR019801">
    <property type="entry name" value="Glyco_hydro_35_CS"/>
</dbReference>